<feature type="non-terminal residue" evidence="1">
    <location>
        <position position="49"/>
    </location>
</feature>
<accession>X1L7D1</accession>
<name>X1L7D1_9ZZZZ</name>
<organism evidence="1">
    <name type="scientific">marine sediment metagenome</name>
    <dbReference type="NCBI Taxonomy" id="412755"/>
    <lineage>
        <taxon>unclassified sequences</taxon>
        <taxon>metagenomes</taxon>
        <taxon>ecological metagenomes</taxon>
    </lineage>
</organism>
<gene>
    <name evidence="1" type="ORF">S06H3_16120</name>
</gene>
<evidence type="ECO:0000313" key="1">
    <source>
        <dbReference type="EMBL" id="GAI14923.1"/>
    </source>
</evidence>
<dbReference type="AlphaFoldDB" id="X1L7D1"/>
<proteinExistence type="predicted"/>
<comment type="caution">
    <text evidence="1">The sequence shown here is derived from an EMBL/GenBank/DDBJ whole genome shotgun (WGS) entry which is preliminary data.</text>
</comment>
<protein>
    <recommendedName>
        <fullName evidence="2">Oligopeptide transport permease C-like N-terminal domain-containing protein</fullName>
    </recommendedName>
</protein>
<reference evidence="1" key="1">
    <citation type="journal article" date="2014" name="Front. Microbiol.">
        <title>High frequency of phylogenetically diverse reductive dehalogenase-homologous genes in deep subseafloor sedimentary metagenomes.</title>
        <authorList>
            <person name="Kawai M."/>
            <person name="Futagami T."/>
            <person name="Toyoda A."/>
            <person name="Takaki Y."/>
            <person name="Nishi S."/>
            <person name="Hori S."/>
            <person name="Arai W."/>
            <person name="Tsubouchi T."/>
            <person name="Morono Y."/>
            <person name="Uchiyama I."/>
            <person name="Ito T."/>
            <person name="Fujiyama A."/>
            <person name="Inagaki F."/>
            <person name="Takami H."/>
        </authorList>
    </citation>
    <scope>NUCLEOTIDE SEQUENCE</scope>
    <source>
        <strain evidence="1">Expedition CK06-06</strain>
    </source>
</reference>
<evidence type="ECO:0008006" key="2">
    <source>
        <dbReference type="Google" id="ProtNLM"/>
    </source>
</evidence>
<dbReference type="EMBL" id="BARV01007963">
    <property type="protein sequence ID" value="GAI14923.1"/>
    <property type="molecule type" value="Genomic_DNA"/>
</dbReference>
<sequence length="49" mass="5713">MSTRASYHQVTTGLNETRWMIIKDRLGRGWYKFRRNPISLVGGVMVLLC</sequence>